<comment type="caution">
    <text evidence="1">The sequence shown here is derived from an EMBL/GenBank/DDBJ whole genome shotgun (WGS) entry which is preliminary data.</text>
</comment>
<proteinExistence type="predicted"/>
<evidence type="ECO:0000313" key="2">
    <source>
        <dbReference type="Proteomes" id="UP000264330"/>
    </source>
</evidence>
<protein>
    <submittedName>
        <fullName evidence="1">Uncharacterized protein</fullName>
    </submittedName>
</protein>
<evidence type="ECO:0000313" key="1">
    <source>
        <dbReference type="EMBL" id="HCV80165.1"/>
    </source>
</evidence>
<dbReference type="InterPro" id="IPR057116">
    <property type="entry name" value="Pam3_gp32"/>
</dbReference>
<accession>A0A3D5IWB4</accession>
<dbReference type="EMBL" id="DPMF01000084">
    <property type="protein sequence ID" value="HCV80165.1"/>
    <property type="molecule type" value="Genomic_DNA"/>
</dbReference>
<sequence>KPIVYVIQEIPGTQAGTPKINIISASKYGSFKFLLPEFSQIIFSPGPLIFKLRKGLENYRQTDYLLLTGDPAIIGVACSIAGEITNGKYNLLKWDKQERQYYPISINLHEKGELNE</sequence>
<dbReference type="AlphaFoldDB" id="A0A3D5IWB4"/>
<reference evidence="1 2" key="1">
    <citation type="journal article" date="2018" name="Nat. Biotechnol.">
        <title>A standardized bacterial taxonomy based on genome phylogeny substantially revises the tree of life.</title>
        <authorList>
            <person name="Parks D.H."/>
            <person name="Chuvochina M."/>
            <person name="Waite D.W."/>
            <person name="Rinke C."/>
            <person name="Skarshewski A."/>
            <person name="Chaumeil P.A."/>
            <person name="Hugenholtz P."/>
        </authorList>
    </citation>
    <scope>NUCLEOTIDE SEQUENCE [LARGE SCALE GENOMIC DNA]</scope>
    <source>
        <strain evidence="1">UBA9359</strain>
    </source>
</reference>
<organism evidence="1 2">
    <name type="scientific">Zunongwangia profunda</name>
    <dbReference type="NCBI Taxonomy" id="398743"/>
    <lineage>
        <taxon>Bacteria</taxon>
        <taxon>Pseudomonadati</taxon>
        <taxon>Bacteroidota</taxon>
        <taxon>Flavobacteriia</taxon>
        <taxon>Flavobacteriales</taxon>
        <taxon>Flavobacteriaceae</taxon>
        <taxon>Zunongwangia</taxon>
    </lineage>
</organism>
<name>A0A3D5IWB4_9FLAO</name>
<dbReference type="Pfam" id="PF23992">
    <property type="entry name" value="Pam3_gp32"/>
    <property type="match status" value="1"/>
</dbReference>
<dbReference type="Proteomes" id="UP000264330">
    <property type="component" value="Unassembled WGS sequence"/>
</dbReference>
<feature type="non-terminal residue" evidence="1">
    <location>
        <position position="1"/>
    </location>
</feature>
<gene>
    <name evidence="1" type="ORF">DGQ38_03865</name>
</gene>